<reference evidence="3 4" key="1">
    <citation type="submission" date="2022-01" db="EMBL/GenBank/DDBJ databases">
        <title>Whole genome-based taxonomy of the Shewanellaceae.</title>
        <authorList>
            <person name="Martin-Rodriguez A.J."/>
        </authorList>
    </citation>
    <scope>NUCLEOTIDE SEQUENCE [LARGE SCALE GENOMIC DNA]</scope>
    <source>
        <strain evidence="3 4">DSM 17177</strain>
    </source>
</reference>
<evidence type="ECO:0000256" key="1">
    <source>
        <dbReference type="SAM" id="SignalP"/>
    </source>
</evidence>
<dbReference type="RefSeq" id="WP_248940327.1">
    <property type="nucleotide sequence ID" value="NZ_JAKIKS010000038.1"/>
</dbReference>
<gene>
    <name evidence="3" type="ORF">L2764_11355</name>
</gene>
<feature type="domain" description="Chalcone isomerase" evidence="2">
    <location>
        <begin position="20"/>
        <end position="183"/>
    </location>
</feature>
<feature type="chain" id="PRO_5046073834" evidence="1">
    <location>
        <begin position="21"/>
        <end position="185"/>
    </location>
</feature>
<dbReference type="InterPro" id="IPR036298">
    <property type="entry name" value="Chalcone_isomerase_sf"/>
</dbReference>
<protein>
    <submittedName>
        <fullName evidence="3">Chalcone isomerase family protein</fullName>
    </submittedName>
</protein>
<dbReference type="Gene3D" id="3.50.70.10">
    <property type="match status" value="1"/>
</dbReference>
<keyword evidence="3" id="KW-0413">Isomerase</keyword>
<keyword evidence="1" id="KW-0732">Signal</keyword>
<dbReference type="EMBL" id="JAKIKS010000038">
    <property type="protein sequence ID" value="MCL1125055.1"/>
    <property type="molecule type" value="Genomic_DNA"/>
</dbReference>
<dbReference type="InterPro" id="IPR016087">
    <property type="entry name" value="Chalcone_isomerase"/>
</dbReference>
<dbReference type="Pfam" id="PF16036">
    <property type="entry name" value="Chalcone_3"/>
    <property type="match status" value="1"/>
</dbReference>
<comment type="caution">
    <text evidence="3">The sequence shown here is derived from an EMBL/GenBank/DDBJ whole genome shotgun (WGS) entry which is preliminary data.</text>
</comment>
<feature type="signal peptide" evidence="1">
    <location>
        <begin position="1"/>
        <end position="20"/>
    </location>
</feature>
<sequence length="185" mass="20038">MKRLSALLFLCVCFLSSAQAKEVSDVKLADTLTLDNQTLILNGAGERSKMFFDLYVASLYLPNKTHDTANVLSASRAVIKLNITSSMITAEKMKKAIEEGFNTATGGDIGAIQTQIDQFTAVFSDKISEGDQFTFDTSPTAGVTASKNGSVKVTINNDTFRQALLNIWLGDDPVQSSLKNDLLDN</sequence>
<proteinExistence type="predicted"/>
<name>A0ABT0LC18_9GAMM</name>
<evidence type="ECO:0000259" key="2">
    <source>
        <dbReference type="Pfam" id="PF16036"/>
    </source>
</evidence>
<dbReference type="Proteomes" id="UP001203423">
    <property type="component" value="Unassembled WGS sequence"/>
</dbReference>
<dbReference type="SUPFAM" id="SSF54626">
    <property type="entry name" value="Chalcone isomerase"/>
    <property type="match status" value="1"/>
</dbReference>
<keyword evidence="4" id="KW-1185">Reference proteome</keyword>
<evidence type="ECO:0000313" key="4">
    <source>
        <dbReference type="Proteomes" id="UP001203423"/>
    </source>
</evidence>
<evidence type="ECO:0000313" key="3">
    <source>
        <dbReference type="EMBL" id="MCL1125055.1"/>
    </source>
</evidence>
<dbReference type="GO" id="GO:0016853">
    <property type="term" value="F:isomerase activity"/>
    <property type="evidence" value="ECO:0007669"/>
    <property type="project" value="UniProtKB-KW"/>
</dbReference>
<organism evidence="3 4">
    <name type="scientific">Shewanella surugensis</name>
    <dbReference type="NCBI Taxonomy" id="212020"/>
    <lineage>
        <taxon>Bacteria</taxon>
        <taxon>Pseudomonadati</taxon>
        <taxon>Pseudomonadota</taxon>
        <taxon>Gammaproteobacteria</taxon>
        <taxon>Alteromonadales</taxon>
        <taxon>Shewanellaceae</taxon>
        <taxon>Shewanella</taxon>
    </lineage>
</organism>
<accession>A0ABT0LC18</accession>
<dbReference type="InterPro" id="IPR016088">
    <property type="entry name" value="Chalcone_isomerase_3-sand"/>
</dbReference>